<keyword evidence="10 11" id="KW-0131">Cell cycle</keyword>
<keyword evidence="2 11" id="KW-0963">Cytoplasm</keyword>
<evidence type="ECO:0000256" key="3">
    <source>
        <dbReference type="ARBA" id="ARBA00022574"/>
    </source>
</evidence>
<protein>
    <recommendedName>
        <fullName evidence="11">Nuclear distribution protein PAC1</fullName>
    </recommendedName>
    <alternativeName>
        <fullName evidence="11">Lissencephaly-1 homolog</fullName>
        <shortName evidence="11">LIS-1</shortName>
    </alternativeName>
    <alternativeName>
        <fullName evidence="11">nudF homolog</fullName>
    </alternativeName>
</protein>
<name>A0AAF0ELC5_9BASI</name>
<keyword evidence="9 11" id="KW-0206">Cytoskeleton</keyword>
<comment type="similarity">
    <text evidence="11">Belongs to the WD repeat LIS1/nudF family.</text>
</comment>
<dbReference type="GO" id="GO:0051301">
    <property type="term" value="P:cell division"/>
    <property type="evidence" value="ECO:0007669"/>
    <property type="project" value="UniProtKB-KW"/>
</dbReference>
<feature type="repeat" description="WD" evidence="12">
    <location>
        <begin position="244"/>
        <end position="285"/>
    </location>
</feature>
<dbReference type="PIRSF" id="PIRSF037647">
    <property type="entry name" value="Dynein_regulator_Lis1"/>
    <property type="match status" value="1"/>
</dbReference>
<dbReference type="InterPro" id="IPR019775">
    <property type="entry name" value="WD40_repeat_CS"/>
</dbReference>
<keyword evidence="5 11" id="KW-0493">Microtubule</keyword>
<dbReference type="SUPFAM" id="SSF50978">
    <property type="entry name" value="WD40 repeat-like"/>
    <property type="match status" value="1"/>
</dbReference>
<dbReference type="InterPro" id="IPR001680">
    <property type="entry name" value="WD40_rpt"/>
</dbReference>
<dbReference type="Proteomes" id="UP001213623">
    <property type="component" value="Chromosome 3"/>
</dbReference>
<evidence type="ECO:0000313" key="15">
    <source>
        <dbReference type="Proteomes" id="UP001213623"/>
    </source>
</evidence>
<evidence type="ECO:0000256" key="2">
    <source>
        <dbReference type="ARBA" id="ARBA00022490"/>
    </source>
</evidence>
<keyword evidence="15" id="KW-1185">Reference proteome</keyword>
<dbReference type="PRINTS" id="PR00320">
    <property type="entry name" value="GPROTEINBRPT"/>
</dbReference>
<evidence type="ECO:0000256" key="7">
    <source>
        <dbReference type="ARBA" id="ARBA00022776"/>
    </source>
</evidence>
<evidence type="ECO:0000256" key="12">
    <source>
        <dbReference type="PROSITE-ProRule" id="PRU00221"/>
    </source>
</evidence>
<feature type="repeat" description="WD" evidence="12">
    <location>
        <begin position="326"/>
        <end position="342"/>
    </location>
</feature>
<comment type="function">
    <text evidence="11">Positively regulates the activity of the minus-end directed microtubule motor protein dynein. May enhance dynein-mediated microtubule sliding by targeting dynein to the microtubule plus end. Required for nuclear migration during vegetative growth as well as development. Required for retrograde early endosome (EE) transport from the hyphal tip. Required for localization of dynein to the mitotic spindle poles. Recruits additional proteins to the dynein complex at SPBs.</text>
</comment>
<keyword evidence="6" id="KW-0677">Repeat</keyword>
<dbReference type="AlphaFoldDB" id="A0AAF0ELC5"/>
<organism evidence="14 15">
    <name type="scientific">Malassezia nana</name>
    <dbReference type="NCBI Taxonomy" id="180528"/>
    <lineage>
        <taxon>Eukaryota</taxon>
        <taxon>Fungi</taxon>
        <taxon>Dikarya</taxon>
        <taxon>Basidiomycota</taxon>
        <taxon>Ustilaginomycotina</taxon>
        <taxon>Malasseziomycetes</taxon>
        <taxon>Malasseziales</taxon>
        <taxon>Malasseziaceae</taxon>
        <taxon>Malassezia</taxon>
    </lineage>
</organism>
<dbReference type="PANTHER" id="PTHR19848:SF8">
    <property type="entry name" value="F-BOX AND WD REPEAT DOMAIN CONTAINING 7"/>
    <property type="match status" value="1"/>
</dbReference>
<dbReference type="CDD" id="cd00200">
    <property type="entry name" value="WD40"/>
    <property type="match status" value="1"/>
</dbReference>
<dbReference type="SMART" id="SM00320">
    <property type="entry name" value="WD40"/>
    <property type="match status" value="7"/>
</dbReference>
<dbReference type="PROSITE" id="PS50082">
    <property type="entry name" value="WD_REPEATS_2"/>
    <property type="match status" value="6"/>
</dbReference>
<feature type="repeat" description="WD" evidence="12">
    <location>
        <begin position="202"/>
        <end position="243"/>
    </location>
</feature>
<evidence type="ECO:0000256" key="4">
    <source>
        <dbReference type="ARBA" id="ARBA00022618"/>
    </source>
</evidence>
<proteinExistence type="inferred from homology"/>
<evidence type="ECO:0000259" key="13">
    <source>
        <dbReference type="Pfam" id="PF24951"/>
    </source>
</evidence>
<keyword evidence="8 11" id="KW-0175">Coiled coil</keyword>
<comment type="subunit">
    <text evidence="11">Self-associates. Interacts with NDL1 and dynein.</text>
</comment>
<dbReference type="FunFam" id="2.130.10.10:FF:000342">
    <property type="entry name" value="Nuclear distribution protein PAC1"/>
    <property type="match status" value="1"/>
</dbReference>
<dbReference type="InterPro" id="IPR017252">
    <property type="entry name" value="Dynein_regulator_LIS1"/>
</dbReference>
<dbReference type="InterPro" id="IPR006594">
    <property type="entry name" value="LisH"/>
</dbReference>
<dbReference type="GO" id="GO:0005875">
    <property type="term" value="C:microtubule associated complex"/>
    <property type="evidence" value="ECO:0007669"/>
    <property type="project" value="UniProtKB-UniRule"/>
</dbReference>
<comment type="domain">
    <text evidence="11">Dimerization mediated by the LisH domain may be required to activate dynein.</text>
</comment>
<dbReference type="InterPro" id="IPR037190">
    <property type="entry name" value="LIS1_N"/>
</dbReference>
<dbReference type="HAMAP" id="MF_03141">
    <property type="entry name" value="lis1"/>
    <property type="match status" value="1"/>
</dbReference>
<dbReference type="Pfam" id="PF24951">
    <property type="entry name" value="LisH_PAC1"/>
    <property type="match status" value="1"/>
</dbReference>
<evidence type="ECO:0000313" key="14">
    <source>
        <dbReference type="EMBL" id="WFD26645.1"/>
    </source>
</evidence>
<accession>A0AAF0ELC5</accession>
<evidence type="ECO:0000256" key="6">
    <source>
        <dbReference type="ARBA" id="ARBA00022737"/>
    </source>
</evidence>
<evidence type="ECO:0000256" key="9">
    <source>
        <dbReference type="ARBA" id="ARBA00023212"/>
    </source>
</evidence>
<dbReference type="EMBL" id="CP119894">
    <property type="protein sequence ID" value="WFD26645.1"/>
    <property type="molecule type" value="Genomic_DNA"/>
</dbReference>
<dbReference type="PROSITE" id="PS50294">
    <property type="entry name" value="WD_REPEATS_REGION"/>
    <property type="match status" value="5"/>
</dbReference>
<keyword evidence="7 11" id="KW-0498">Mitosis</keyword>
<comment type="subcellular location">
    <subcellularLocation>
        <location evidence="11">Cytoplasm</location>
        <location evidence="11">Cytoskeleton</location>
    </subcellularLocation>
    <subcellularLocation>
        <location evidence="11">Cytoplasm</location>
        <location evidence="11">Cytoskeleton</location>
        <location evidence="11">Spindle pole</location>
    </subcellularLocation>
    <text evidence="11">Localizes to the plus ends of microtubules at the hyphal tip and the mitotic spindle poles.</text>
</comment>
<evidence type="ECO:0000256" key="11">
    <source>
        <dbReference type="HAMAP-Rule" id="MF_03141"/>
    </source>
</evidence>
<dbReference type="GO" id="GO:0005874">
    <property type="term" value="C:microtubule"/>
    <property type="evidence" value="ECO:0007669"/>
    <property type="project" value="UniProtKB-KW"/>
</dbReference>
<dbReference type="InterPro" id="IPR020472">
    <property type="entry name" value="WD40_PAC1"/>
</dbReference>
<dbReference type="GO" id="GO:0005737">
    <property type="term" value="C:cytoplasm"/>
    <property type="evidence" value="ECO:0007669"/>
    <property type="project" value="UniProtKB-UniRule"/>
</dbReference>
<dbReference type="SUPFAM" id="SSF109925">
    <property type="entry name" value="Lissencephaly-1 protein (Lis-1, PAF-AH alpha) N-terminal domain"/>
    <property type="match status" value="1"/>
</dbReference>
<dbReference type="InterPro" id="IPR056795">
    <property type="entry name" value="PAC1-like_LisH-like_dom"/>
</dbReference>
<keyword evidence="3 12" id="KW-0853">WD repeat</keyword>
<dbReference type="PANTHER" id="PTHR19848">
    <property type="entry name" value="WD40 REPEAT PROTEIN"/>
    <property type="match status" value="1"/>
</dbReference>
<evidence type="ECO:0000256" key="8">
    <source>
        <dbReference type="ARBA" id="ARBA00023054"/>
    </source>
</evidence>
<dbReference type="GO" id="GO:0000132">
    <property type="term" value="P:establishment of mitotic spindle orientation"/>
    <property type="evidence" value="ECO:0007669"/>
    <property type="project" value="UniProtKB-UniRule"/>
</dbReference>
<dbReference type="GO" id="GO:0070840">
    <property type="term" value="F:dynein complex binding"/>
    <property type="evidence" value="ECO:0007669"/>
    <property type="project" value="UniProtKB-UniRule"/>
</dbReference>
<feature type="repeat" description="WD" evidence="12">
    <location>
        <begin position="117"/>
        <end position="158"/>
    </location>
</feature>
<dbReference type="GO" id="GO:0051012">
    <property type="term" value="P:microtubule sliding"/>
    <property type="evidence" value="ECO:0007669"/>
    <property type="project" value="UniProtKB-UniRule"/>
</dbReference>
<dbReference type="GO" id="GO:0000922">
    <property type="term" value="C:spindle pole"/>
    <property type="evidence" value="ECO:0007669"/>
    <property type="project" value="UniProtKB-SubCell"/>
</dbReference>
<dbReference type="InterPro" id="IPR015943">
    <property type="entry name" value="WD40/YVTN_repeat-like_dom_sf"/>
</dbReference>
<feature type="repeat" description="WD" evidence="12">
    <location>
        <begin position="159"/>
        <end position="191"/>
    </location>
</feature>
<feature type="domain" description="PAC1-like LisH-like dimerisation" evidence="13">
    <location>
        <begin position="7"/>
        <end position="50"/>
    </location>
</feature>
<dbReference type="Gene3D" id="1.20.960.30">
    <property type="match status" value="1"/>
</dbReference>
<dbReference type="Gene3D" id="2.130.10.10">
    <property type="entry name" value="YVTN repeat-like/Quinoprotein amine dehydrogenase"/>
    <property type="match status" value="1"/>
</dbReference>
<gene>
    <name evidence="11 14" type="primary">LIS1</name>
    <name evidence="11" type="synonym">PAC1</name>
    <name evidence="14" type="ORF">MNAN1_001628</name>
</gene>
<keyword evidence="4 11" id="KW-0132">Cell division</keyword>
<evidence type="ECO:0000256" key="5">
    <source>
        <dbReference type="ARBA" id="ARBA00022701"/>
    </source>
</evidence>
<feature type="repeat" description="WD" evidence="12">
    <location>
        <begin position="351"/>
        <end position="392"/>
    </location>
</feature>
<dbReference type="InterPro" id="IPR036322">
    <property type="entry name" value="WD40_repeat_dom_sf"/>
</dbReference>
<evidence type="ECO:0000256" key="10">
    <source>
        <dbReference type="ARBA" id="ARBA00023306"/>
    </source>
</evidence>
<dbReference type="PROSITE" id="PS50896">
    <property type="entry name" value="LISH"/>
    <property type="match status" value="1"/>
</dbReference>
<keyword evidence="1 11" id="KW-0813">Transport</keyword>
<dbReference type="Pfam" id="PF00400">
    <property type="entry name" value="WD40"/>
    <property type="match status" value="6"/>
</dbReference>
<evidence type="ECO:0000256" key="1">
    <source>
        <dbReference type="ARBA" id="ARBA00022448"/>
    </source>
</evidence>
<reference evidence="14" key="1">
    <citation type="submission" date="2023-03" db="EMBL/GenBank/DDBJ databases">
        <title>Mating type loci evolution in Malassezia.</title>
        <authorList>
            <person name="Coelho M.A."/>
        </authorList>
    </citation>
    <scope>NUCLEOTIDE SEQUENCE</scope>
    <source>
        <strain evidence="14">CBS 9557</strain>
    </source>
</reference>
<dbReference type="PROSITE" id="PS00678">
    <property type="entry name" value="WD_REPEATS_1"/>
    <property type="match status" value="3"/>
</dbReference>
<sequence>MSSVLTDRQRDELYVHNTLTRTRHKSVLEYLHASGLLETFQALKREVQLDTYVPDSKSKYAGLLEKKWLSTIRLQKKNMELSAKVSELEAELQSAPSARRSASVADWYPRVPPRHTLLGHRQPITSVAFHPTFSLVASASEDCCIKIWDWETGELEQTLKGHTKPIQSLAFDHAGQYLVSCSSDLSTKLWDGNDGWKNIRTLHGHDHSVSSVLFMPGDQHIATASRDKSIKLWETSTGFCSRTFMGHDDWVRAIVASSDGRWLASGSSDQSVRIWEVASGEVRHELRGHEHVVECVAFAPMTAYENIRLLGAIPQAKDDPSASQPGQYLASGSRDKTVRLWSQQGHCVRVLHGHDNWVRSIAFSPNGKFLLSVSDDKTMRVWDLATARCLKVVECHSHFVTCLAWGRSRVDVNAKAGATVSEKDLQPVNVVATGSVDLSLKIWAP</sequence>